<evidence type="ECO:0000256" key="6">
    <source>
        <dbReference type="ARBA" id="ARBA00022989"/>
    </source>
</evidence>
<dbReference type="GO" id="GO:0005886">
    <property type="term" value="C:plasma membrane"/>
    <property type="evidence" value="ECO:0007669"/>
    <property type="project" value="UniProtKB-SubCell"/>
</dbReference>
<comment type="similarity">
    <text evidence="2">Belongs to the AzlC family.</text>
</comment>
<keyword evidence="7 8" id="KW-0472">Membrane</keyword>
<feature type="transmembrane region" description="Helical" evidence="8">
    <location>
        <begin position="192"/>
        <end position="220"/>
    </location>
</feature>
<reference evidence="9 10" key="1">
    <citation type="submission" date="2015-04" db="EMBL/GenBank/DDBJ databases">
        <title>The draft genome sequence of Roseovarius sp.R12b.</title>
        <authorList>
            <person name="Li G."/>
            <person name="Lai Q."/>
            <person name="Shao Z."/>
            <person name="Yan P."/>
        </authorList>
    </citation>
    <scope>NUCLEOTIDE SEQUENCE [LARGE SCALE GENOMIC DNA]</scope>
    <source>
        <strain evidence="9 10">R12B</strain>
    </source>
</reference>
<protein>
    <submittedName>
        <fullName evidence="9">Branched-chain amino acid transporter AzlC</fullName>
    </submittedName>
</protein>
<dbReference type="OrthoDB" id="3579489at2"/>
<evidence type="ECO:0000256" key="1">
    <source>
        <dbReference type="ARBA" id="ARBA00004651"/>
    </source>
</evidence>
<evidence type="ECO:0000256" key="5">
    <source>
        <dbReference type="ARBA" id="ARBA00022692"/>
    </source>
</evidence>
<dbReference type="GO" id="GO:1903785">
    <property type="term" value="P:L-valine transmembrane transport"/>
    <property type="evidence" value="ECO:0007669"/>
    <property type="project" value="TreeGrafter"/>
</dbReference>
<keyword evidence="5 8" id="KW-0812">Transmembrane</keyword>
<organism evidence="9 10">
    <name type="scientific">Roseovarius atlanticus</name>
    <dbReference type="NCBI Taxonomy" id="1641875"/>
    <lineage>
        <taxon>Bacteria</taxon>
        <taxon>Pseudomonadati</taxon>
        <taxon>Pseudomonadota</taxon>
        <taxon>Alphaproteobacteria</taxon>
        <taxon>Rhodobacterales</taxon>
        <taxon>Roseobacteraceae</taxon>
        <taxon>Roseovarius</taxon>
    </lineage>
</organism>
<dbReference type="Proteomes" id="UP000051295">
    <property type="component" value="Unassembled WGS sequence"/>
</dbReference>
<proteinExistence type="inferred from homology"/>
<keyword evidence="6 8" id="KW-1133">Transmembrane helix</keyword>
<evidence type="ECO:0000256" key="4">
    <source>
        <dbReference type="ARBA" id="ARBA00022475"/>
    </source>
</evidence>
<dbReference type="PATRIC" id="fig|1641875.4.peg.2851"/>
<gene>
    <name evidence="9" type="ORF">XM53_04200</name>
</gene>
<dbReference type="RefSeq" id="WP_057790612.1">
    <property type="nucleotide sequence ID" value="NZ_LAXJ01000003.1"/>
</dbReference>
<dbReference type="InterPro" id="IPR011606">
    <property type="entry name" value="Brnchd-chn_aa_trnsp_permease"/>
</dbReference>
<evidence type="ECO:0000313" key="10">
    <source>
        <dbReference type="Proteomes" id="UP000051295"/>
    </source>
</evidence>
<evidence type="ECO:0000256" key="7">
    <source>
        <dbReference type="ARBA" id="ARBA00023136"/>
    </source>
</evidence>
<evidence type="ECO:0000256" key="8">
    <source>
        <dbReference type="SAM" id="Phobius"/>
    </source>
</evidence>
<keyword evidence="3" id="KW-0813">Transport</keyword>
<dbReference type="Pfam" id="PF03591">
    <property type="entry name" value="AzlC"/>
    <property type="match status" value="1"/>
</dbReference>
<feature type="transmembrane region" description="Helical" evidence="8">
    <location>
        <begin position="135"/>
        <end position="160"/>
    </location>
</feature>
<evidence type="ECO:0000313" key="9">
    <source>
        <dbReference type="EMBL" id="KRS13780.1"/>
    </source>
</evidence>
<dbReference type="PANTHER" id="PTHR34979:SF1">
    <property type="entry name" value="INNER MEMBRANE PROTEIN YGAZ"/>
    <property type="match status" value="1"/>
</dbReference>
<accession>A0A0T5NXZ0</accession>
<comment type="subcellular location">
    <subcellularLocation>
        <location evidence="1">Cell membrane</location>
        <topology evidence="1">Multi-pass membrane protein</topology>
    </subcellularLocation>
</comment>
<keyword evidence="10" id="KW-1185">Reference proteome</keyword>
<evidence type="ECO:0000256" key="3">
    <source>
        <dbReference type="ARBA" id="ARBA00022448"/>
    </source>
</evidence>
<feature type="transmembrane region" description="Helical" evidence="8">
    <location>
        <begin position="20"/>
        <end position="40"/>
    </location>
</feature>
<sequence>MTTETDKSIFFKGVRDAAPFILVVSPFATLFGVVATEAGLNVLEALTFSFAVIAGAAQFTALALMVDNAPVILVLASALAVNLRMAMYSAALTPYLGGAPLWHRALAAYFIVDQSYALSHIRFEQNRDWALRQKLVYFWGTVVPVCPFWYLFTVVGAVLGTSIPEWMALDFAVPITFIALIMPMLRTRAHLAAAVVSVVGALVFAFLPYNLGLFVAGIAAMMTGAEVERRTQPEGGV</sequence>
<dbReference type="STRING" id="1641875.XM53_04200"/>
<evidence type="ECO:0000256" key="2">
    <source>
        <dbReference type="ARBA" id="ARBA00010735"/>
    </source>
</evidence>
<dbReference type="EMBL" id="LAXJ01000003">
    <property type="protein sequence ID" value="KRS13780.1"/>
    <property type="molecule type" value="Genomic_DNA"/>
</dbReference>
<comment type="caution">
    <text evidence="9">The sequence shown here is derived from an EMBL/GenBank/DDBJ whole genome shotgun (WGS) entry which is preliminary data.</text>
</comment>
<dbReference type="PANTHER" id="PTHR34979">
    <property type="entry name" value="INNER MEMBRANE PROTEIN YGAZ"/>
    <property type="match status" value="1"/>
</dbReference>
<dbReference type="AlphaFoldDB" id="A0A0T5NXZ0"/>
<feature type="transmembrane region" description="Helical" evidence="8">
    <location>
        <begin position="166"/>
        <end position="185"/>
    </location>
</feature>
<name>A0A0T5NXZ0_9RHOB</name>
<keyword evidence="4" id="KW-1003">Cell membrane</keyword>